<gene>
    <name evidence="1" type="ORF">HPMG_01178</name>
</gene>
<evidence type="ECO:0000313" key="2">
    <source>
        <dbReference type="Proteomes" id="UP000003953"/>
    </source>
</evidence>
<evidence type="ECO:0000313" key="1">
    <source>
        <dbReference type="EMBL" id="EEQ63721.1"/>
    </source>
</evidence>
<dbReference type="AlphaFoldDB" id="C5F0C7"/>
<proteinExistence type="predicted"/>
<organism evidence="1 2">
    <name type="scientific">Helicobacter pullorum MIT 98-5489</name>
    <dbReference type="NCBI Taxonomy" id="537972"/>
    <lineage>
        <taxon>Bacteria</taxon>
        <taxon>Pseudomonadati</taxon>
        <taxon>Campylobacterota</taxon>
        <taxon>Epsilonproteobacteria</taxon>
        <taxon>Campylobacterales</taxon>
        <taxon>Helicobacteraceae</taxon>
        <taxon>Helicobacter</taxon>
    </lineage>
</organism>
<accession>C5F0C7</accession>
<reference evidence="2" key="1">
    <citation type="journal article" date="2014" name="Genome Announc.">
        <title>Draft genome sequences of six enterohepatic helicobacter species isolated from humans and one from rhesus macaques.</title>
        <authorList>
            <person name="Shen Z."/>
            <person name="Sheh A."/>
            <person name="Young S.K."/>
            <person name="Abouelliel A."/>
            <person name="Ward D.V."/>
            <person name="Earl A.M."/>
            <person name="Fox J.G."/>
        </authorList>
    </citation>
    <scope>NUCLEOTIDE SEQUENCE [LARGE SCALE GENOMIC DNA]</scope>
    <source>
        <strain evidence="2">MIT 98-5489</strain>
    </source>
</reference>
<dbReference type="EMBL" id="DS990443">
    <property type="protein sequence ID" value="EEQ63721.1"/>
    <property type="molecule type" value="Genomic_DNA"/>
</dbReference>
<keyword evidence="2" id="KW-1185">Reference proteome</keyword>
<name>C5F0C7_9HELI</name>
<sequence>MKVRISELVEKLNEIRAMKGDLLVSVFQRENNFDNDGEYYINVELDVVNNTNINLKNGQSEIIIVNEPYFLAIG</sequence>
<dbReference type="HOGENOM" id="CLU_2682766_0_0_7"/>
<protein>
    <submittedName>
        <fullName evidence="1">Uncharacterized protein</fullName>
    </submittedName>
</protein>
<dbReference type="Proteomes" id="UP000003953">
    <property type="component" value="Unassembled WGS sequence"/>
</dbReference>